<reference evidence="1" key="1">
    <citation type="journal article" date="2021" name="Proc. Natl. Acad. Sci. U.S.A.">
        <title>A Catalog of Tens of Thousands of Viruses from Human Metagenomes Reveals Hidden Associations with Chronic Diseases.</title>
        <authorList>
            <person name="Tisza M.J."/>
            <person name="Buck C.B."/>
        </authorList>
    </citation>
    <scope>NUCLEOTIDE SEQUENCE</scope>
    <source>
        <strain evidence="1">Ctsus30</strain>
    </source>
</reference>
<proteinExistence type="predicted"/>
<sequence length="73" mass="8300">MNWKQYGTGDGGYTVEQVEAVARSLEEQELQEYSTMWLEAVRQMRAAEIIHYNLGVGAEVELPNGMSIYIESE</sequence>
<accession>A0A8S5MW35</accession>
<name>A0A8S5MW35_9CAUD</name>
<dbReference type="EMBL" id="BK014997">
    <property type="protein sequence ID" value="DAD86311.1"/>
    <property type="molecule type" value="Genomic_DNA"/>
</dbReference>
<organism evidence="1">
    <name type="scientific">Siphoviridae sp. ctsus30</name>
    <dbReference type="NCBI Taxonomy" id="2826488"/>
    <lineage>
        <taxon>Viruses</taxon>
        <taxon>Duplodnaviria</taxon>
        <taxon>Heunggongvirae</taxon>
        <taxon>Uroviricota</taxon>
        <taxon>Caudoviricetes</taxon>
    </lineage>
</organism>
<protein>
    <submittedName>
        <fullName evidence="1">Uncharacterized protein</fullName>
    </submittedName>
</protein>
<evidence type="ECO:0000313" key="1">
    <source>
        <dbReference type="EMBL" id="DAD86311.1"/>
    </source>
</evidence>